<name>A0A2T4C2H0_TRILO</name>
<organism evidence="2 3">
    <name type="scientific">Trichoderma longibrachiatum ATCC 18648</name>
    <dbReference type="NCBI Taxonomy" id="983965"/>
    <lineage>
        <taxon>Eukaryota</taxon>
        <taxon>Fungi</taxon>
        <taxon>Dikarya</taxon>
        <taxon>Ascomycota</taxon>
        <taxon>Pezizomycotina</taxon>
        <taxon>Sordariomycetes</taxon>
        <taxon>Hypocreomycetidae</taxon>
        <taxon>Hypocreales</taxon>
        <taxon>Hypocreaceae</taxon>
        <taxon>Trichoderma</taxon>
    </lineage>
</organism>
<evidence type="ECO:0000313" key="2">
    <source>
        <dbReference type="EMBL" id="PTB75759.1"/>
    </source>
</evidence>
<dbReference type="Proteomes" id="UP000240760">
    <property type="component" value="Unassembled WGS sequence"/>
</dbReference>
<accession>A0A2T4C2H0</accession>
<evidence type="ECO:0000313" key="3">
    <source>
        <dbReference type="Proteomes" id="UP000240760"/>
    </source>
</evidence>
<keyword evidence="3" id="KW-1185">Reference proteome</keyword>
<protein>
    <submittedName>
        <fullName evidence="2">Uncharacterized protein</fullName>
    </submittedName>
</protein>
<proteinExistence type="predicted"/>
<keyword evidence="1" id="KW-0472">Membrane</keyword>
<evidence type="ECO:0000256" key="1">
    <source>
        <dbReference type="SAM" id="Phobius"/>
    </source>
</evidence>
<keyword evidence="1" id="KW-1133">Transmembrane helix</keyword>
<feature type="transmembrane region" description="Helical" evidence="1">
    <location>
        <begin position="99"/>
        <end position="119"/>
    </location>
</feature>
<dbReference type="AlphaFoldDB" id="A0A2T4C2H0"/>
<reference evidence="2 3" key="1">
    <citation type="submission" date="2016-07" db="EMBL/GenBank/DDBJ databases">
        <title>Multiple horizontal gene transfer events from other fungi enriched the ability of initially mycotrophic Trichoderma (Ascomycota) to feed on dead plant biomass.</title>
        <authorList>
            <consortium name="DOE Joint Genome Institute"/>
            <person name="Aerts A."/>
            <person name="Atanasova L."/>
            <person name="Chenthamara K."/>
            <person name="Zhang J."/>
            <person name="Grujic M."/>
            <person name="Henrissat B."/>
            <person name="Kuo A."/>
            <person name="Salamov A."/>
            <person name="Lipzen A."/>
            <person name="Labutti K."/>
            <person name="Barry K."/>
            <person name="Miao Y."/>
            <person name="Rahimi M.J."/>
            <person name="Shen Q."/>
            <person name="Grigoriev I.V."/>
            <person name="Kubicek C.P."/>
            <person name="Druzhinina I.S."/>
        </authorList>
    </citation>
    <scope>NUCLEOTIDE SEQUENCE [LARGE SCALE GENOMIC DNA]</scope>
    <source>
        <strain evidence="2 3">ATCC 18648</strain>
    </source>
</reference>
<dbReference type="EMBL" id="KZ679133">
    <property type="protein sequence ID" value="PTB75759.1"/>
    <property type="molecule type" value="Genomic_DNA"/>
</dbReference>
<keyword evidence="1" id="KW-0812">Transmembrane</keyword>
<sequence>MRDREQESRHVLVLSLHSTLTFLSPTSTIRLIMIAAVGQSIWRRIVNFDHSSQTVICSPSLLFQAKTHMQTGELYFAHVASNPIHGQQRRSTRAGTSSTMYVLVAGFIVPLVTCLIMLAL</sequence>
<gene>
    <name evidence="2" type="ORF">M440DRAFT_328857</name>
</gene>